<keyword evidence="3 14" id="KW-0808">Transferase</keyword>
<dbReference type="InterPro" id="IPR016039">
    <property type="entry name" value="Thiolase-like"/>
</dbReference>
<dbReference type="FunFam" id="3.40.366.10:FF:000002">
    <property type="entry name" value="Probable polyketide synthase 2"/>
    <property type="match status" value="2"/>
</dbReference>
<dbReference type="STRING" id="211114.SAMN04489726_0933"/>
<name>A0A1G9S6V3_ALLAB</name>
<dbReference type="Gene3D" id="3.30.70.3290">
    <property type="match status" value="2"/>
</dbReference>
<evidence type="ECO:0000256" key="5">
    <source>
        <dbReference type="ARBA" id="ARBA00023268"/>
    </source>
</evidence>
<dbReference type="SUPFAM" id="SSF53901">
    <property type="entry name" value="Thiolase-like"/>
    <property type="match status" value="2"/>
</dbReference>
<evidence type="ECO:0000256" key="11">
    <source>
        <dbReference type="ARBA" id="ARBA00066981"/>
    </source>
</evidence>
<keyword evidence="6" id="KW-0012">Acyltransferase</keyword>
<sequence length="2329" mass="244924">MTSNEDRLRRLLKEVTAELRQARARGSEPVAVVGIACRFPGGVADADGLWELVAQGRDAIGPFPAERGWAATGRGGFLHDADRFDAEFFGISPNEALAMDPQQRLALEVSWEALEHAGLDPSALRGSGTGVFLGGMHQDYLSVLEEDPNALSGTGNSSSVMSGRIAYELGFEGPTLTVDTACSSSLVALHLATQSLRAQECSLALAGGVTVMSTPATFVEMTRMGGLAPDGRCKAFSDSADGTGFSEGIGLLVLERLSDAQRNGHRVLAVVRGTAVNSDGESNGLTAPNGSAQQKVIGAALANAGLRPSDVDAVEAHGTGTTLGDPIEAHAILATYGQDREQPLHLGSLKSNIGHTQAAAGVGGVIKMIMAMRHGVLPPTLHVTEPSSHVDWSLGAVRLVTGPTPWPELDRPRRAGVSSFGISGTNAHVILESVPSPPASPVSDRVVPWVLSAQTASALRAQAARLASVTGNSADIGLSLATTRTAFAQRAVVFGPAGLRALAAGEPSPKAVVGTASAAVKPVFVFPGQGSQWPGMARELMSTPVFAEKMRECAAAFESFVDWDLLDVVESGEFDRVDVVQPVLFAVMVSLVELWRSCGVEPAAVVGHSQGEIAAAHVAGALSLEDAARVVCLRSKAIAEVLAGKGGMAAVALPAEHVRWPGVQIAAVNGPFATVVSGDRAAIEDLVANTEQARRIEVDYASHSEHVEVLRDRLLDALAPVRAAEPGIAMRSTVTGDWVGADELGAEYWYTNLRQPVHFEAAIRELLADGHNVFVEVSPHPVSLFGVEQTADALGRGITTLGTLRREQGGFDQFQIALAEAHVAGVPVDWAPCYPGARLVDLPTYPFQRRRFWAKQETENHAGLPAGSMRDLVRNHVAAVLGYPSGAAITPETPFVDLGMDSVTAVRLRKALSTATGLNLPATVAFDHPTSADLADYLSGAAPDTVVQAAVSEDDPVVIVGMACRYPGGADSPEQLWDLVLGGVDAVSGFPADRGWDLDALRGTCPTSEGGFLYDAGEFDAAFFGISPREALAMDPQQRLVLETAWQALERARINPRSLKRTPTGVFVGASQQDYLLSASGKNADLGGFVLTGRTASVLSGRVAYTLGLEGPAITVDTACSSSLVALHLAASSVRSGECSLALAGGVAVMSTAFAYEEFAKQNGLAPDGRCKAFSDSADGTGWAEGVGLVVLERLSDAQRNGHQVLAVLKGTASNQDGASNGLAAPSGPAQQRVIRQALANAGLRPSDVDVVEAHGTGTTLGDPIEAQAILATYGQNRPQPVYLGSLKSNIGHAAAAAGVGGVIKMVMALRHGVLPPTLHVDEPSSFVDWSAGAVSLLTEPVEWPETGRPRRAGVSSFGVSGTNVHVVLEAVPPALPTTSAKEGVAPWVVSARSPEALRAQIASLREVDANPWDVGRSLISTRATFEHRAVVFGEDDVRGVATESREAVFVFPGQGSQWSGMARELLSSSEVFAEKMRECAAAFESFVDWDLLDVVESGEFDRVDVVQPVLFAVMVSLTELWREHGVVPAAVVGHSQGEIAAAHVAGALSLEDAARVVCLRSKAIAEVLAGKGGMAAVSLPPELVPTERVAIAAVNGPASCVVSGDVDALDELLASGVRGRRIDVDYASHSDHVEVLRERLLADLAPIHPRSGTIPFVSTVTGDWIDTAELDAEYWYTNLRRTVRFSTATQLLLDADHSVFVEVSPHPVLTFGVEETAQGIPVTATGTLRRDDGGLTGFHRALATAHVHGVEVDWEPVFAGAGIVDLPTYPFQRQRFWVDTGESTVDDWRYRVDWAPLDAPAPRNLGRWLVVGDSGDEWVWTVARALGEDTVVLDAPVDRDEFAARLATAPPHEGVLSLVDGPVQAAVVAQEVRSARLWCGTRGGVEHAGVWGLGRVIAMESPDRWGGLIELPETPDPRALRALLVGTEENQVALRPDGAFGRRLVRAAPTAPARSYRPSGTVLVTGGTGGLGAHVARWAAESADQVVVINRSGPDTPEAARLRADSDKITVIGCDVADEAVMADVLADHPPTSIFHLAAALDDGVLDSLTPQRFDTAFHAKVRGAQVLDRLTRDADLDAFVLFSSVSGTVGGIGLGNYAAANAMLDAIAEERRARGEHALSIAWGPWAGDGMATHVVGEERLDRLGLVPFNPETALKALGHALNRDDTTIAVFDIDWDRFLAGPGAVGTRALLSEVLGASEAAPASDLLQRLAAAGDRDGLMLAQVRGDVAAVLKHASAADVDPEFAFADMGFDSLLAVELRNRLGAATGLTLPVTLVFEYPTPSALAAHLLSELYGNAGEPEDDLLARLDAASDEELFEFIHQEMGR</sequence>
<dbReference type="GO" id="GO:0004312">
    <property type="term" value="F:fatty acid synthase activity"/>
    <property type="evidence" value="ECO:0007669"/>
    <property type="project" value="TreeGrafter"/>
</dbReference>
<dbReference type="FunFam" id="1.10.1200.10:FF:000007">
    <property type="entry name" value="Probable polyketide synthase pks17"/>
    <property type="match status" value="1"/>
</dbReference>
<dbReference type="SMART" id="SM00825">
    <property type="entry name" value="PKS_KS"/>
    <property type="match status" value="2"/>
</dbReference>
<dbReference type="InterPro" id="IPR036736">
    <property type="entry name" value="ACP-like_sf"/>
</dbReference>
<evidence type="ECO:0000256" key="6">
    <source>
        <dbReference type="ARBA" id="ARBA00023315"/>
    </source>
</evidence>
<reference evidence="14 15" key="1">
    <citation type="submission" date="2016-10" db="EMBL/GenBank/DDBJ databases">
        <authorList>
            <person name="de Groot N.N."/>
        </authorList>
    </citation>
    <scope>NUCLEOTIDE SEQUENCE [LARGE SCALE GENOMIC DNA]</scope>
    <source>
        <strain evidence="14 15">DSM 44149</strain>
    </source>
</reference>
<dbReference type="GO" id="GO:0047879">
    <property type="term" value="F:erythronolide synthase activity"/>
    <property type="evidence" value="ECO:0007669"/>
    <property type="project" value="UniProtKB-EC"/>
</dbReference>
<evidence type="ECO:0000256" key="9">
    <source>
        <dbReference type="ARBA" id="ARBA00060622"/>
    </source>
</evidence>
<evidence type="ECO:0000256" key="2">
    <source>
        <dbReference type="ARBA" id="ARBA00022553"/>
    </source>
</evidence>
<dbReference type="EMBL" id="LT629701">
    <property type="protein sequence ID" value="SDM31239.1"/>
    <property type="molecule type" value="Genomic_DNA"/>
</dbReference>
<dbReference type="SMART" id="SM00823">
    <property type="entry name" value="PKS_PP"/>
    <property type="match status" value="2"/>
</dbReference>
<dbReference type="Gene3D" id="3.40.50.720">
    <property type="entry name" value="NAD(P)-binding Rossmann-like Domain"/>
    <property type="match status" value="1"/>
</dbReference>
<dbReference type="SMART" id="SM01294">
    <property type="entry name" value="PKS_PP_betabranch"/>
    <property type="match status" value="2"/>
</dbReference>
<dbReference type="Gene3D" id="3.40.366.10">
    <property type="entry name" value="Malonyl-Coenzyme A Acyl Carrier Protein, domain 2"/>
    <property type="match status" value="2"/>
</dbReference>
<dbReference type="CDD" id="cd00833">
    <property type="entry name" value="PKS"/>
    <property type="match status" value="2"/>
</dbReference>
<dbReference type="Pfam" id="PF00109">
    <property type="entry name" value="ketoacyl-synt"/>
    <property type="match status" value="2"/>
</dbReference>
<evidence type="ECO:0000256" key="3">
    <source>
        <dbReference type="ARBA" id="ARBA00022679"/>
    </source>
</evidence>
<feature type="domain" description="Carrier" evidence="12">
    <location>
        <begin position="2221"/>
        <end position="2296"/>
    </location>
</feature>
<keyword evidence="15" id="KW-1185">Reference proteome</keyword>
<dbReference type="SUPFAM" id="SSF47336">
    <property type="entry name" value="ACP-like"/>
    <property type="match status" value="2"/>
</dbReference>
<protein>
    <recommendedName>
        <fullName evidence="11">6-deoxyerythronolide-B synthase</fullName>
        <ecNumber evidence="11">2.3.1.94</ecNumber>
    </recommendedName>
</protein>
<feature type="domain" description="Ketosynthase family 3 (KS3)" evidence="13">
    <location>
        <begin position="954"/>
        <end position="1371"/>
    </location>
</feature>
<dbReference type="InterPro" id="IPR014030">
    <property type="entry name" value="Ketoacyl_synth_N"/>
</dbReference>
<evidence type="ECO:0000256" key="1">
    <source>
        <dbReference type="ARBA" id="ARBA00022450"/>
    </source>
</evidence>
<dbReference type="SUPFAM" id="SSF52151">
    <property type="entry name" value="FabD/lysophospholipase-like"/>
    <property type="match status" value="2"/>
</dbReference>
<dbReference type="GO" id="GO:0004315">
    <property type="term" value="F:3-oxoacyl-[acyl-carrier-protein] synthase activity"/>
    <property type="evidence" value="ECO:0007669"/>
    <property type="project" value="InterPro"/>
</dbReference>
<feature type="domain" description="Ketosynthase family 3 (KS3)" evidence="13">
    <location>
        <begin position="27"/>
        <end position="433"/>
    </location>
</feature>
<dbReference type="InterPro" id="IPR016036">
    <property type="entry name" value="Malonyl_transacylase_ACP-bd"/>
</dbReference>
<evidence type="ECO:0000256" key="4">
    <source>
        <dbReference type="ARBA" id="ARBA00022737"/>
    </source>
</evidence>
<dbReference type="InterPro" id="IPR016035">
    <property type="entry name" value="Acyl_Trfase/lysoPLipase"/>
</dbReference>
<evidence type="ECO:0000313" key="14">
    <source>
        <dbReference type="EMBL" id="SDM31239.1"/>
    </source>
</evidence>
<dbReference type="Pfam" id="PF02801">
    <property type="entry name" value="Ketoacyl-synt_C"/>
    <property type="match status" value="2"/>
</dbReference>
<evidence type="ECO:0000256" key="10">
    <source>
        <dbReference type="ARBA" id="ARBA00063272"/>
    </source>
</evidence>
<dbReference type="Pfam" id="PF08659">
    <property type="entry name" value="KR"/>
    <property type="match status" value="1"/>
</dbReference>
<evidence type="ECO:0000256" key="7">
    <source>
        <dbReference type="ARBA" id="ARBA00052442"/>
    </source>
</evidence>
<dbReference type="CDD" id="cd08952">
    <property type="entry name" value="KR_1_SDR_x"/>
    <property type="match status" value="1"/>
</dbReference>
<dbReference type="Gene3D" id="1.10.1200.10">
    <property type="entry name" value="ACP-like"/>
    <property type="match status" value="2"/>
</dbReference>
<dbReference type="Pfam" id="PF16197">
    <property type="entry name" value="KAsynt_C_assoc"/>
    <property type="match status" value="2"/>
</dbReference>
<comment type="pathway">
    <text evidence="9">Antibiotic biosynthesis; erythromycin biosynthesis.</text>
</comment>
<dbReference type="OrthoDB" id="9778690at2"/>
<accession>A0A1G9S6V3</accession>
<dbReference type="SUPFAM" id="SSF51735">
    <property type="entry name" value="NAD(P)-binding Rossmann-fold domains"/>
    <property type="match status" value="2"/>
</dbReference>
<dbReference type="GO" id="GO:0031177">
    <property type="term" value="F:phosphopantetheine binding"/>
    <property type="evidence" value="ECO:0007669"/>
    <property type="project" value="InterPro"/>
</dbReference>
<dbReference type="PANTHER" id="PTHR43775">
    <property type="entry name" value="FATTY ACID SYNTHASE"/>
    <property type="match status" value="1"/>
</dbReference>
<dbReference type="InterPro" id="IPR013968">
    <property type="entry name" value="PKS_KR"/>
</dbReference>
<feature type="domain" description="Carrier" evidence="12">
    <location>
        <begin position="867"/>
        <end position="942"/>
    </location>
</feature>
<comment type="subunit">
    <text evidence="10">Homodimer. Erythronolide synthase is composed of EryAI, EryAII and EryAIII multimodular (2 modules) polypeptides each coding for a functional synthase subunit which participates in 2 of the six FAS-like elongation steps required for formation of the polyketide. Module 1, 2, 3, 4, 5, and 6 participating in biosynthesis steps 1, 2, 3, 4, 5, and 6, respectively.</text>
</comment>
<dbReference type="GO" id="GO:0006633">
    <property type="term" value="P:fatty acid biosynthetic process"/>
    <property type="evidence" value="ECO:0007669"/>
    <property type="project" value="InterPro"/>
</dbReference>
<dbReference type="Pfam" id="PF00698">
    <property type="entry name" value="Acyl_transf_1"/>
    <property type="match status" value="2"/>
</dbReference>
<dbReference type="InterPro" id="IPR020841">
    <property type="entry name" value="PKS_Beta-ketoAc_synthase_dom"/>
</dbReference>
<dbReference type="PROSITE" id="PS00606">
    <property type="entry name" value="KS3_1"/>
    <property type="match status" value="2"/>
</dbReference>
<dbReference type="PROSITE" id="PS00012">
    <property type="entry name" value="PHOSPHOPANTETHEINE"/>
    <property type="match status" value="2"/>
</dbReference>
<keyword evidence="5" id="KW-0511">Multifunctional enzyme</keyword>
<dbReference type="Gene3D" id="3.40.47.10">
    <property type="match status" value="2"/>
</dbReference>
<evidence type="ECO:0000256" key="8">
    <source>
        <dbReference type="ARBA" id="ARBA00060158"/>
    </source>
</evidence>
<proteinExistence type="predicted"/>
<dbReference type="InterPro" id="IPR006162">
    <property type="entry name" value="Ppantetheine_attach_site"/>
</dbReference>
<dbReference type="InterPro" id="IPR050091">
    <property type="entry name" value="PKS_NRPS_Biosynth_Enz"/>
</dbReference>
<dbReference type="SUPFAM" id="SSF55048">
    <property type="entry name" value="Probable ACP-binding domain of malonyl-CoA ACP transacylase"/>
    <property type="match status" value="2"/>
</dbReference>
<keyword evidence="1" id="KW-0596">Phosphopantetheine</keyword>
<dbReference type="InterPro" id="IPR009081">
    <property type="entry name" value="PP-bd_ACP"/>
</dbReference>
<evidence type="ECO:0000259" key="13">
    <source>
        <dbReference type="PROSITE" id="PS52004"/>
    </source>
</evidence>
<dbReference type="FunFam" id="3.40.47.10:FF:000019">
    <property type="entry name" value="Polyketide synthase type I"/>
    <property type="match status" value="2"/>
</dbReference>
<dbReference type="PROSITE" id="PS50075">
    <property type="entry name" value="CARRIER"/>
    <property type="match status" value="2"/>
</dbReference>
<dbReference type="InterPro" id="IPR014031">
    <property type="entry name" value="Ketoacyl_synth_C"/>
</dbReference>
<dbReference type="InterPro" id="IPR057326">
    <property type="entry name" value="KR_dom"/>
</dbReference>
<dbReference type="Proteomes" id="UP000183376">
    <property type="component" value="Chromosome I"/>
</dbReference>
<dbReference type="InterPro" id="IPR001227">
    <property type="entry name" value="Ac_transferase_dom_sf"/>
</dbReference>
<dbReference type="SMART" id="SM00822">
    <property type="entry name" value="PKS_KR"/>
    <property type="match status" value="1"/>
</dbReference>
<dbReference type="EC" id="2.3.1.94" evidence="11"/>
<dbReference type="InterPro" id="IPR018201">
    <property type="entry name" value="Ketoacyl_synth_AS"/>
</dbReference>
<dbReference type="Pfam" id="PF00550">
    <property type="entry name" value="PP-binding"/>
    <property type="match status" value="2"/>
</dbReference>
<dbReference type="PANTHER" id="PTHR43775:SF51">
    <property type="entry name" value="INACTIVE PHENOLPHTHIOCEROL SYNTHESIS POLYKETIDE SYNTHASE TYPE I PKS1-RELATED"/>
    <property type="match status" value="1"/>
</dbReference>
<keyword evidence="4" id="KW-0677">Repeat</keyword>
<dbReference type="InterPro" id="IPR014043">
    <property type="entry name" value="Acyl_transferase_dom"/>
</dbReference>
<dbReference type="InterPro" id="IPR020806">
    <property type="entry name" value="PKS_PP-bd"/>
</dbReference>
<organism evidence="14 15">
    <name type="scientific">Allokutzneria albata</name>
    <name type="common">Kibdelosporangium albatum</name>
    <dbReference type="NCBI Taxonomy" id="211114"/>
    <lineage>
        <taxon>Bacteria</taxon>
        <taxon>Bacillati</taxon>
        <taxon>Actinomycetota</taxon>
        <taxon>Actinomycetes</taxon>
        <taxon>Pseudonocardiales</taxon>
        <taxon>Pseudonocardiaceae</taxon>
        <taxon>Allokutzneria</taxon>
    </lineage>
</organism>
<dbReference type="SMART" id="SM00827">
    <property type="entry name" value="PKS_AT"/>
    <property type="match status" value="2"/>
</dbReference>
<dbReference type="eggNOG" id="COG3321">
    <property type="taxonomic scope" value="Bacteria"/>
</dbReference>
<dbReference type="InterPro" id="IPR032821">
    <property type="entry name" value="PKS_assoc"/>
</dbReference>
<evidence type="ECO:0000259" key="12">
    <source>
        <dbReference type="PROSITE" id="PS50075"/>
    </source>
</evidence>
<comment type="function">
    <text evidence="8">Involved in the biosynthesis of antibiotic erythromycin via the biosynthesis of its aglycone precursor, 6-deoxyerythronolide B (6-dEB).</text>
</comment>
<comment type="catalytic activity">
    <reaction evidence="7">
        <text>6 (S)-methylmalonyl-CoA + propanoyl-CoA + 6 NADPH + 12 H(+) = 6-deoxyerythronolide B + 6 CO2 + 6 NADP(+) + 7 CoA + H2O</text>
        <dbReference type="Rhea" id="RHEA:23068"/>
        <dbReference type="ChEBI" id="CHEBI:15377"/>
        <dbReference type="ChEBI" id="CHEBI:15378"/>
        <dbReference type="ChEBI" id="CHEBI:16089"/>
        <dbReference type="ChEBI" id="CHEBI:16526"/>
        <dbReference type="ChEBI" id="CHEBI:57287"/>
        <dbReference type="ChEBI" id="CHEBI:57327"/>
        <dbReference type="ChEBI" id="CHEBI:57392"/>
        <dbReference type="ChEBI" id="CHEBI:57783"/>
        <dbReference type="ChEBI" id="CHEBI:58349"/>
        <dbReference type="EC" id="2.3.1.94"/>
    </reaction>
</comment>
<dbReference type="InterPro" id="IPR036291">
    <property type="entry name" value="NAD(P)-bd_dom_sf"/>
</dbReference>
<dbReference type="PROSITE" id="PS52004">
    <property type="entry name" value="KS3_2"/>
    <property type="match status" value="2"/>
</dbReference>
<keyword evidence="2" id="KW-0597">Phosphoprotein</keyword>
<evidence type="ECO:0000313" key="15">
    <source>
        <dbReference type="Proteomes" id="UP000183376"/>
    </source>
</evidence>
<gene>
    <name evidence="14" type="ORF">SAMN04489726_0933</name>
</gene>